<feature type="transmembrane region" description="Helical" evidence="1">
    <location>
        <begin position="128"/>
        <end position="146"/>
    </location>
</feature>
<feature type="transmembrane region" description="Helical" evidence="1">
    <location>
        <begin position="251"/>
        <end position="275"/>
    </location>
</feature>
<feature type="transmembrane region" description="Helical" evidence="1">
    <location>
        <begin position="282"/>
        <end position="301"/>
    </location>
</feature>
<feature type="transmembrane region" description="Helical" evidence="1">
    <location>
        <begin position="79"/>
        <end position="97"/>
    </location>
</feature>
<protein>
    <submittedName>
        <fullName evidence="2">Uncharacterized protein</fullName>
    </submittedName>
</protein>
<feature type="transmembrane region" description="Helical" evidence="1">
    <location>
        <begin position="158"/>
        <end position="178"/>
    </location>
</feature>
<feature type="transmembrane region" description="Helical" evidence="1">
    <location>
        <begin position="184"/>
        <end position="208"/>
    </location>
</feature>
<keyword evidence="3" id="KW-1185">Reference proteome</keyword>
<evidence type="ECO:0000313" key="3">
    <source>
        <dbReference type="Proteomes" id="UP001141327"/>
    </source>
</evidence>
<evidence type="ECO:0000256" key="1">
    <source>
        <dbReference type="SAM" id="Phobius"/>
    </source>
</evidence>
<evidence type="ECO:0000313" key="2">
    <source>
        <dbReference type="EMBL" id="KAJ4454836.1"/>
    </source>
</evidence>
<dbReference type="EMBL" id="JAPMOS010000131">
    <property type="protein sequence ID" value="KAJ4454836.1"/>
    <property type="molecule type" value="Genomic_DNA"/>
</dbReference>
<sequence>MDEQTLTTGYQSPPSSDIPAPAPAAISVVGPAMPMPLSAAPPMPLTPNVPVISIGQPSMSSPPVAINATPMSTAEACTYFAVGLVLNFFGLFISAVVKRGITPCLLGFAFSFALYDLLIIALGRPYMYLSLITAIFLIIIFYRFHEDQQQLEGNWADFTFYLILSIPFNAVGLFFGLFQSRKKGALGAALGFFISMLLVGVGLVVAGVQLSRTSYAMYSAYCYVIGGFTLALSLALIGVVSVKIAKNDGNALGFVTFLLLSAMFGPFGVLAAVLNPATDSKFGGIFGLFCYFIILGIAFLAEGSPALLFPGIALIVAGCLLNVALVFMLIRRKAEPAAAAAATTTAPWFNAPTNPAGFTTL</sequence>
<comment type="caution">
    <text evidence="2">The sequence shown here is derived from an EMBL/GenBank/DDBJ whole genome shotgun (WGS) entry which is preliminary data.</text>
</comment>
<keyword evidence="1" id="KW-1133">Transmembrane helix</keyword>
<reference evidence="2" key="1">
    <citation type="journal article" date="2022" name="bioRxiv">
        <title>Genomics of Preaxostyla Flagellates Illuminates Evolutionary Transitions and the Path Towards Mitochondrial Loss.</title>
        <authorList>
            <person name="Novak L.V.F."/>
            <person name="Treitli S.C."/>
            <person name="Pyrih J."/>
            <person name="Halakuc P."/>
            <person name="Pipaliya S.V."/>
            <person name="Vacek V."/>
            <person name="Brzon O."/>
            <person name="Soukal P."/>
            <person name="Eme L."/>
            <person name="Dacks J.B."/>
            <person name="Karnkowska A."/>
            <person name="Elias M."/>
            <person name="Hampl V."/>
        </authorList>
    </citation>
    <scope>NUCLEOTIDE SEQUENCE</scope>
    <source>
        <strain evidence="2">RCP-MX</strain>
    </source>
</reference>
<dbReference type="Proteomes" id="UP001141327">
    <property type="component" value="Unassembled WGS sequence"/>
</dbReference>
<keyword evidence="1" id="KW-0472">Membrane</keyword>
<proteinExistence type="predicted"/>
<keyword evidence="1" id="KW-0812">Transmembrane</keyword>
<feature type="transmembrane region" description="Helical" evidence="1">
    <location>
        <begin position="104"/>
        <end position="122"/>
    </location>
</feature>
<gene>
    <name evidence="2" type="ORF">PAPYR_10345</name>
</gene>
<accession>A0ABQ8U8S4</accession>
<organism evidence="2 3">
    <name type="scientific">Paratrimastix pyriformis</name>
    <dbReference type="NCBI Taxonomy" id="342808"/>
    <lineage>
        <taxon>Eukaryota</taxon>
        <taxon>Metamonada</taxon>
        <taxon>Preaxostyla</taxon>
        <taxon>Paratrimastigidae</taxon>
        <taxon>Paratrimastix</taxon>
    </lineage>
</organism>
<feature type="transmembrane region" description="Helical" evidence="1">
    <location>
        <begin position="307"/>
        <end position="330"/>
    </location>
</feature>
<name>A0ABQ8U8S4_9EUKA</name>
<feature type="transmembrane region" description="Helical" evidence="1">
    <location>
        <begin position="220"/>
        <end position="245"/>
    </location>
</feature>